<keyword evidence="2" id="KW-1185">Reference proteome</keyword>
<accession>A0AAX4G6P4</accession>
<reference evidence="2" key="1">
    <citation type="submission" date="2024-05" db="EMBL/GenBank/DDBJ databases">
        <authorList>
            <person name="Tikunov A.Y."/>
            <person name="Morozova V.V."/>
            <person name="Kozlova Y.N."/>
            <person name="Tikunova N.V."/>
            <person name="Babkin I.V."/>
        </authorList>
    </citation>
    <scope>NUCLEOTIDE SEQUENCE [LARGE SCALE GENOMIC DNA]</scope>
</reference>
<dbReference type="EMBL" id="OR575930">
    <property type="protein sequence ID" value="WOZ57582.1"/>
    <property type="molecule type" value="Genomic_DNA"/>
</dbReference>
<sequence>MTFFGSCLAYLVLAVACLGIYCSVASFLHPETIHGVDGNRHD</sequence>
<evidence type="ECO:0000313" key="2">
    <source>
        <dbReference type="Proteomes" id="UP001305174"/>
    </source>
</evidence>
<evidence type="ECO:0000313" key="1">
    <source>
        <dbReference type="EMBL" id="WOZ57582.1"/>
    </source>
</evidence>
<dbReference type="Proteomes" id="UP001305174">
    <property type="component" value="Segment"/>
</dbReference>
<organism evidence="1 2">
    <name type="scientific">Pseudomonas phage vB_PseuGesM_254</name>
    <dbReference type="NCBI Taxonomy" id="3092638"/>
    <lineage>
        <taxon>Viruses</taxon>
        <taxon>Duplodnaviria</taxon>
        <taxon>Heunggongvirae</taxon>
        <taxon>Uroviricota</taxon>
        <taxon>Caudoviricetes</taxon>
        <taxon>Vandenendeviridae</taxon>
        <taxon>Chemalvirus</taxon>
        <taxon>Chemalvirus PseuGes254</taxon>
    </lineage>
</organism>
<name>A0AAX4G6P4_9CAUD</name>
<protein>
    <submittedName>
        <fullName evidence="1">Uncharacterized protein</fullName>
    </submittedName>
</protein>
<proteinExistence type="predicted"/>